<accession>A0ABP0PUA5</accession>
<evidence type="ECO:0000313" key="1">
    <source>
        <dbReference type="EMBL" id="CAK9079617.1"/>
    </source>
</evidence>
<keyword evidence="2" id="KW-1185">Reference proteome</keyword>
<evidence type="ECO:0000313" key="2">
    <source>
        <dbReference type="Proteomes" id="UP001642484"/>
    </source>
</evidence>
<gene>
    <name evidence="1" type="ORF">CCMP2556_LOCUS39183</name>
</gene>
<proteinExistence type="predicted"/>
<protein>
    <submittedName>
        <fullName evidence="1">Uncharacterized protein</fullName>
    </submittedName>
</protein>
<sequence length="108" mass="12365">MPLTERELAILAVAVTKMQSIGFRPFNAEYFVEVDQNFGRQTFNRRSPSHCPCLLPNGKYILTKQWRLLSSQEKMQLQGVGMEEYKKYKMDTLSPSQLSNMAGNARSS</sequence>
<dbReference type="EMBL" id="CAXAMN010023676">
    <property type="protein sequence ID" value="CAK9079617.1"/>
    <property type="molecule type" value="Genomic_DNA"/>
</dbReference>
<organism evidence="1 2">
    <name type="scientific">Durusdinium trenchii</name>
    <dbReference type="NCBI Taxonomy" id="1381693"/>
    <lineage>
        <taxon>Eukaryota</taxon>
        <taxon>Sar</taxon>
        <taxon>Alveolata</taxon>
        <taxon>Dinophyceae</taxon>
        <taxon>Suessiales</taxon>
        <taxon>Symbiodiniaceae</taxon>
        <taxon>Durusdinium</taxon>
    </lineage>
</organism>
<comment type="caution">
    <text evidence="1">The sequence shown here is derived from an EMBL/GenBank/DDBJ whole genome shotgun (WGS) entry which is preliminary data.</text>
</comment>
<reference evidence="1 2" key="1">
    <citation type="submission" date="2024-02" db="EMBL/GenBank/DDBJ databases">
        <authorList>
            <person name="Chen Y."/>
            <person name="Shah S."/>
            <person name="Dougan E. K."/>
            <person name="Thang M."/>
            <person name="Chan C."/>
        </authorList>
    </citation>
    <scope>NUCLEOTIDE SEQUENCE [LARGE SCALE GENOMIC DNA]</scope>
</reference>
<name>A0ABP0PUA5_9DINO</name>
<dbReference type="Proteomes" id="UP001642484">
    <property type="component" value="Unassembled WGS sequence"/>
</dbReference>